<evidence type="ECO:0000313" key="4">
    <source>
        <dbReference type="Proteomes" id="UP000215914"/>
    </source>
</evidence>
<dbReference type="OrthoDB" id="1899721at2759"/>
<feature type="region of interest" description="Disordered" evidence="2">
    <location>
        <begin position="232"/>
        <end position="277"/>
    </location>
</feature>
<feature type="region of interest" description="Disordered" evidence="2">
    <location>
        <begin position="161"/>
        <end position="208"/>
    </location>
</feature>
<evidence type="ECO:0000256" key="1">
    <source>
        <dbReference type="SAM" id="Coils"/>
    </source>
</evidence>
<dbReference type="PANTHER" id="PTHR34380">
    <property type="entry name" value="BNAA03G12380D PROTEIN"/>
    <property type="match status" value="1"/>
</dbReference>
<comment type="caution">
    <text evidence="3">The sequence shown here is derived from an EMBL/GenBank/DDBJ whole genome shotgun (WGS) entry which is preliminary data.</text>
</comment>
<name>A0A9K3N866_HELAN</name>
<dbReference type="AlphaFoldDB" id="A0A9K3N866"/>
<dbReference type="Gramene" id="mRNA:HanXRQr2_Chr09g0384201">
    <property type="protein sequence ID" value="mRNA:HanXRQr2_Chr09g0384201"/>
    <property type="gene ID" value="HanXRQr2_Chr09g0384201"/>
</dbReference>
<accession>A0A9K3N866</accession>
<sequence length="414" mass="47577">MKKMAIETDFAKQFENLRKICVELEEKSKKDEMRCLILETEVEDLKKKNQELKGKIKMMQKVLFDSTCVKKKLKEKVKQLEAKIVQEDVNAVSRGTKQVFHSRVRKRLSFEEEDGWPNKKMAPSTPGVIDISDEDVNYNEIPKVKNVRKWGDLTKSQCSRENDLQKTNLEHTDDEFRVRSSSTRSAKRRRAAQIVASDDEEEVKENVSRRRYLTRLRKSEFKNKQDKRSFDLNKTAVSSDVGENNDGVDESESEGESLGGFIVDGSESSESADESDDALNEYKAALDKIGRRKIPNRKWDLEGDMLSDFGKDPALCMSAVCALYRRQTGDEKASKVTRYHNEQGFSQTDAWRASKLAEILTDGDPNGDLSVTVEELKKYDSKGIELCLTLATKYSKQLFRIYQNKEDPYFPPQR</sequence>
<dbReference type="EMBL" id="MNCJ02000324">
    <property type="protein sequence ID" value="KAF5790519.1"/>
    <property type="molecule type" value="Genomic_DNA"/>
</dbReference>
<gene>
    <name evidence="3" type="ORF">HanXRQr2_Chr09g0384201</name>
</gene>
<reference evidence="3" key="2">
    <citation type="submission" date="2020-06" db="EMBL/GenBank/DDBJ databases">
        <title>Helianthus annuus Genome sequencing and assembly Release 2.</title>
        <authorList>
            <person name="Gouzy J."/>
            <person name="Langlade N."/>
            <person name="Munos S."/>
        </authorList>
    </citation>
    <scope>NUCLEOTIDE SEQUENCE</scope>
    <source>
        <tissue evidence="3">Leaves</tissue>
    </source>
</reference>
<reference evidence="3" key="1">
    <citation type="journal article" date="2017" name="Nature">
        <title>The sunflower genome provides insights into oil metabolism, flowering and Asterid evolution.</title>
        <authorList>
            <person name="Badouin H."/>
            <person name="Gouzy J."/>
            <person name="Grassa C.J."/>
            <person name="Murat F."/>
            <person name="Staton S.E."/>
            <person name="Cottret L."/>
            <person name="Lelandais-Briere C."/>
            <person name="Owens G.L."/>
            <person name="Carrere S."/>
            <person name="Mayjonade B."/>
            <person name="Legrand L."/>
            <person name="Gill N."/>
            <person name="Kane N.C."/>
            <person name="Bowers J.E."/>
            <person name="Hubner S."/>
            <person name="Bellec A."/>
            <person name="Berard A."/>
            <person name="Berges H."/>
            <person name="Blanchet N."/>
            <person name="Boniface M.C."/>
            <person name="Brunel D."/>
            <person name="Catrice O."/>
            <person name="Chaidir N."/>
            <person name="Claudel C."/>
            <person name="Donnadieu C."/>
            <person name="Faraut T."/>
            <person name="Fievet G."/>
            <person name="Helmstetter N."/>
            <person name="King M."/>
            <person name="Knapp S.J."/>
            <person name="Lai Z."/>
            <person name="Le Paslier M.C."/>
            <person name="Lippi Y."/>
            <person name="Lorenzon L."/>
            <person name="Mandel J.R."/>
            <person name="Marage G."/>
            <person name="Marchand G."/>
            <person name="Marquand E."/>
            <person name="Bret-Mestries E."/>
            <person name="Morien E."/>
            <person name="Nambeesan S."/>
            <person name="Nguyen T."/>
            <person name="Pegot-Espagnet P."/>
            <person name="Pouilly N."/>
            <person name="Raftis F."/>
            <person name="Sallet E."/>
            <person name="Schiex T."/>
            <person name="Thomas J."/>
            <person name="Vandecasteele C."/>
            <person name="Vares D."/>
            <person name="Vear F."/>
            <person name="Vautrin S."/>
            <person name="Crespi M."/>
            <person name="Mangin B."/>
            <person name="Burke J.M."/>
            <person name="Salse J."/>
            <person name="Munos S."/>
            <person name="Vincourt P."/>
            <person name="Rieseberg L.H."/>
            <person name="Langlade N.B."/>
        </authorList>
    </citation>
    <scope>NUCLEOTIDE SEQUENCE</scope>
    <source>
        <tissue evidence="3">Leaves</tissue>
    </source>
</reference>
<evidence type="ECO:0000256" key="2">
    <source>
        <dbReference type="SAM" id="MobiDB-lite"/>
    </source>
</evidence>
<feature type="coiled-coil region" evidence="1">
    <location>
        <begin position="35"/>
        <end position="90"/>
    </location>
</feature>
<proteinExistence type="predicted"/>
<protein>
    <submittedName>
        <fullName evidence="3">Uncharacterized protein</fullName>
    </submittedName>
</protein>
<dbReference type="PANTHER" id="PTHR34380:SF1">
    <property type="entry name" value="OS01G0221300 PROTEIN"/>
    <property type="match status" value="1"/>
</dbReference>
<organism evidence="3 4">
    <name type="scientific">Helianthus annuus</name>
    <name type="common">Common sunflower</name>
    <dbReference type="NCBI Taxonomy" id="4232"/>
    <lineage>
        <taxon>Eukaryota</taxon>
        <taxon>Viridiplantae</taxon>
        <taxon>Streptophyta</taxon>
        <taxon>Embryophyta</taxon>
        <taxon>Tracheophyta</taxon>
        <taxon>Spermatophyta</taxon>
        <taxon>Magnoliopsida</taxon>
        <taxon>eudicotyledons</taxon>
        <taxon>Gunneridae</taxon>
        <taxon>Pentapetalae</taxon>
        <taxon>asterids</taxon>
        <taxon>campanulids</taxon>
        <taxon>Asterales</taxon>
        <taxon>Asteraceae</taxon>
        <taxon>Asteroideae</taxon>
        <taxon>Heliantheae alliance</taxon>
        <taxon>Heliantheae</taxon>
        <taxon>Helianthus</taxon>
    </lineage>
</organism>
<dbReference type="Proteomes" id="UP000215914">
    <property type="component" value="Unassembled WGS sequence"/>
</dbReference>
<keyword evidence="1" id="KW-0175">Coiled coil</keyword>
<feature type="compositionally biased region" description="Basic and acidic residues" evidence="2">
    <location>
        <begin position="161"/>
        <end position="178"/>
    </location>
</feature>
<keyword evidence="4" id="KW-1185">Reference proteome</keyword>
<feature type="compositionally biased region" description="Acidic residues" evidence="2">
    <location>
        <begin position="246"/>
        <end position="255"/>
    </location>
</feature>
<evidence type="ECO:0000313" key="3">
    <source>
        <dbReference type="EMBL" id="KAF5790519.1"/>
    </source>
</evidence>